<name>A0ABR8Q679_9CLOT</name>
<dbReference type="SMART" id="SM00635">
    <property type="entry name" value="BID_2"/>
    <property type="match status" value="1"/>
</dbReference>
<dbReference type="Pfam" id="PF02368">
    <property type="entry name" value="Big_2"/>
    <property type="match status" value="1"/>
</dbReference>
<dbReference type="Gene3D" id="2.60.40.10">
    <property type="entry name" value="Immunoglobulins"/>
    <property type="match status" value="4"/>
</dbReference>
<dbReference type="Proteomes" id="UP000640335">
    <property type="component" value="Unassembled WGS sequence"/>
</dbReference>
<feature type="compositionally biased region" description="Low complexity" evidence="1">
    <location>
        <begin position="851"/>
        <end position="888"/>
    </location>
</feature>
<feature type="compositionally biased region" description="Low complexity" evidence="1">
    <location>
        <begin position="821"/>
        <end position="844"/>
    </location>
</feature>
<sequence>MKNRNLKFVLASTIAATSAAAIVYATPKIIKTVAVENNADKFILNVENIDADTVKVSLDNIEDIPKALQFSIKLDGVVLKEENGNPVIKDLINKNNSDKIITDYSYNKDTNTIDVLITSQDSIAKNGNEVEVFEIDIEKVPNNESRKYNITPEKENSKYKYVSDTNKEYEMGVEVANNDLSINTAPTVQKINENYIEVNVGDTVELTKDLLSNYIEAQDMDNDEVTFEVKNVEDTVIDKFTSNTAGIYDLYVTAKDSFGGESQTLNLQVKVNQIDQNPTITKNGEELTDVTINAGEIFNLMDGISAVDALGNALNVTVNADKELNLDPDVDTEYTITYTAIDSLNRKTEKTITLTVKANKAPMINGVKDYTLTVGDEFDPRNGVEVIDEDEDIELVIESNVNTKIAGVYKVLYSATDSGNKTTRIQSIVVVNPKMESINGIPVINASDVVIQLGEDFNPLNGVTATDTEDGEINKIDVVRNEVNSNVAGKYEVTYSATDSKGASSTKTITVIVNDPPRINAEDKIIRLGEEFNPLIGVSAIDKEDGIISNIEVMDNNVEINEEGTYTVTYKVEDKLGGVAIKTITVTVKEYIILAESININNKIDNLYIGSSKVLTATVDEKAELKDIEWSTSDENIASIEVIGNDVKITAKAKGQVTITAKTKDGSNKSDSVTIDILEYKENVEDFISSAIEEAVDNGIIIPVLGEGTKESPLEMEVQDVTIEKFEEFLNSFKEINPVIIDKYVEGEFTVYKIKIENKSIISKFIRLFKSSTTEEGYIYLKIANNLEASKDIVNKIDSTIKVEKPDEDPGITNPGGSAGEGSETTNPGESTEGGSETTNPGESTEGGSGTTNPEGSTEGGSETTNPGESTGEGSETTNPGESTENESVTITPDKEDSEEGNIDSSKQENSKLPITGQESILGVLGLLAISIGGIIYKKKK</sequence>
<gene>
    <name evidence="5" type="ORF">H9660_12345</name>
</gene>
<dbReference type="Pfam" id="PF16403">
    <property type="entry name" value="Bact_surface_Ig-like"/>
    <property type="match status" value="3"/>
</dbReference>
<reference evidence="5 6" key="1">
    <citation type="submission" date="2020-08" db="EMBL/GenBank/DDBJ databases">
        <title>A Genomic Blueprint of the Chicken Gut Microbiome.</title>
        <authorList>
            <person name="Gilroy R."/>
            <person name="Ravi A."/>
            <person name="Getino M."/>
            <person name="Pursley I."/>
            <person name="Horton D.L."/>
            <person name="Alikhan N.-F."/>
            <person name="Baker D."/>
            <person name="Gharbi K."/>
            <person name="Hall N."/>
            <person name="Watson M."/>
            <person name="Adriaenssens E.M."/>
            <person name="Foster-Nyarko E."/>
            <person name="Jarju S."/>
            <person name="Secka A."/>
            <person name="Antonio M."/>
            <person name="Oren A."/>
            <person name="Chaudhuri R."/>
            <person name="La Ragione R.M."/>
            <person name="Hildebrand F."/>
            <person name="Pallen M.J."/>
        </authorList>
    </citation>
    <scope>NUCLEOTIDE SEQUENCE [LARGE SCALE GENOMIC DNA]</scope>
    <source>
        <strain evidence="5 6">Sa3CUN1</strain>
    </source>
</reference>
<dbReference type="InterPro" id="IPR013783">
    <property type="entry name" value="Ig-like_fold"/>
</dbReference>
<feature type="signal peptide" evidence="3">
    <location>
        <begin position="1"/>
        <end position="25"/>
    </location>
</feature>
<accession>A0ABR8Q679</accession>
<evidence type="ECO:0000313" key="6">
    <source>
        <dbReference type="Proteomes" id="UP000640335"/>
    </source>
</evidence>
<dbReference type="InterPro" id="IPR032179">
    <property type="entry name" value="Cry22Aa_Ig-like"/>
</dbReference>
<proteinExistence type="predicted"/>
<dbReference type="Gene3D" id="2.60.40.1080">
    <property type="match status" value="1"/>
</dbReference>
<keyword evidence="6" id="KW-1185">Reference proteome</keyword>
<evidence type="ECO:0000259" key="4">
    <source>
        <dbReference type="SMART" id="SM00635"/>
    </source>
</evidence>
<dbReference type="InterPro" id="IPR003343">
    <property type="entry name" value="Big_2"/>
</dbReference>
<evidence type="ECO:0000313" key="5">
    <source>
        <dbReference type="EMBL" id="MBD7915936.1"/>
    </source>
</evidence>
<feature type="chain" id="PRO_5046186989" evidence="3">
    <location>
        <begin position="26"/>
        <end position="941"/>
    </location>
</feature>
<evidence type="ECO:0000256" key="3">
    <source>
        <dbReference type="SAM" id="SignalP"/>
    </source>
</evidence>
<keyword evidence="2" id="KW-0812">Transmembrane</keyword>
<evidence type="ECO:0000256" key="2">
    <source>
        <dbReference type="SAM" id="Phobius"/>
    </source>
</evidence>
<feature type="domain" description="BIG2" evidence="4">
    <location>
        <begin position="594"/>
        <end position="673"/>
    </location>
</feature>
<keyword evidence="2" id="KW-1133">Transmembrane helix</keyword>
<dbReference type="EMBL" id="JACSQZ010000051">
    <property type="protein sequence ID" value="MBD7915936.1"/>
    <property type="molecule type" value="Genomic_DNA"/>
</dbReference>
<dbReference type="SUPFAM" id="SSF49373">
    <property type="entry name" value="Invasin/intimin cell-adhesion fragments"/>
    <property type="match status" value="1"/>
</dbReference>
<comment type="caution">
    <text evidence="5">The sequence shown here is derived from an EMBL/GenBank/DDBJ whole genome shotgun (WGS) entry which is preliminary data.</text>
</comment>
<keyword evidence="2" id="KW-0472">Membrane</keyword>
<organism evidence="5 6">
    <name type="scientific">Clostridium gallinarum</name>
    <dbReference type="NCBI Taxonomy" id="2762246"/>
    <lineage>
        <taxon>Bacteria</taxon>
        <taxon>Bacillati</taxon>
        <taxon>Bacillota</taxon>
        <taxon>Clostridia</taxon>
        <taxon>Eubacteriales</taxon>
        <taxon>Clostridiaceae</taxon>
        <taxon>Clostridium</taxon>
    </lineage>
</organism>
<keyword evidence="3" id="KW-0732">Signal</keyword>
<feature type="region of interest" description="Disordered" evidence="1">
    <location>
        <begin position="801"/>
        <end position="917"/>
    </location>
</feature>
<dbReference type="InterPro" id="IPR008964">
    <property type="entry name" value="Invasin/intimin_cell_adhesion"/>
</dbReference>
<protein>
    <submittedName>
        <fullName evidence="5">DUF5011 domain-containing protein</fullName>
    </submittedName>
</protein>
<evidence type="ECO:0000256" key="1">
    <source>
        <dbReference type="SAM" id="MobiDB-lite"/>
    </source>
</evidence>
<feature type="transmembrane region" description="Helical" evidence="2">
    <location>
        <begin position="920"/>
        <end position="937"/>
    </location>
</feature>
<dbReference type="RefSeq" id="WP_191750688.1">
    <property type="nucleotide sequence ID" value="NZ_JACSQZ010000051.1"/>
</dbReference>